<evidence type="ECO:0000313" key="3">
    <source>
        <dbReference type="EMBL" id="KAF4692977.1"/>
    </source>
</evidence>
<dbReference type="Gene3D" id="3.30.160.60">
    <property type="entry name" value="Classic Zinc Finger"/>
    <property type="match status" value="1"/>
</dbReference>
<dbReference type="EMBL" id="JABANP010000052">
    <property type="protein sequence ID" value="KAF4692977.1"/>
    <property type="molecule type" value="Genomic_DNA"/>
</dbReference>
<dbReference type="OrthoDB" id="433620at2759"/>
<dbReference type="GO" id="GO:0070475">
    <property type="term" value="P:rRNA base methylation"/>
    <property type="evidence" value="ECO:0007669"/>
    <property type="project" value="InterPro"/>
</dbReference>
<dbReference type="InterPro" id="IPR036236">
    <property type="entry name" value="Znf_C2H2_sf"/>
</dbReference>
<dbReference type="SUPFAM" id="SSF57667">
    <property type="entry name" value="beta-beta-alpha zinc fingers"/>
    <property type="match status" value="1"/>
</dbReference>
<dbReference type="PROSITE" id="PS00028">
    <property type="entry name" value="ZINC_FINGER_C2H2_1"/>
    <property type="match status" value="1"/>
</dbReference>
<dbReference type="Pfam" id="PF10354">
    <property type="entry name" value="BMT5-like"/>
    <property type="match status" value="1"/>
</dbReference>
<reference evidence="3 4" key="1">
    <citation type="submission" date="2020-04" db="EMBL/GenBank/DDBJ databases">
        <title>Perkinsus olseni comparative genomics.</title>
        <authorList>
            <person name="Bogema D.R."/>
        </authorList>
    </citation>
    <scope>NUCLEOTIDE SEQUENCE [LARGE SCALE GENOMIC DNA]</scope>
    <source>
        <strain evidence="3">00978-12</strain>
    </source>
</reference>
<accession>A0A7J6PAR0</accession>
<evidence type="ECO:0000259" key="2">
    <source>
        <dbReference type="PROSITE" id="PS00028"/>
    </source>
</evidence>
<evidence type="ECO:0000313" key="4">
    <source>
        <dbReference type="Proteomes" id="UP000541610"/>
    </source>
</evidence>
<organism evidence="3 4">
    <name type="scientific">Perkinsus olseni</name>
    <name type="common">Perkinsus atlanticus</name>
    <dbReference type="NCBI Taxonomy" id="32597"/>
    <lineage>
        <taxon>Eukaryota</taxon>
        <taxon>Sar</taxon>
        <taxon>Alveolata</taxon>
        <taxon>Perkinsozoa</taxon>
        <taxon>Perkinsea</taxon>
        <taxon>Perkinsida</taxon>
        <taxon>Perkinsidae</taxon>
        <taxon>Perkinsus</taxon>
    </lineage>
</organism>
<dbReference type="InterPro" id="IPR019446">
    <property type="entry name" value="BMT5-like"/>
</dbReference>
<evidence type="ECO:0000256" key="1">
    <source>
        <dbReference type="SAM" id="MobiDB-lite"/>
    </source>
</evidence>
<dbReference type="InterPro" id="IPR013087">
    <property type="entry name" value="Znf_C2H2_type"/>
</dbReference>
<name>A0A7J6PAR0_PEROL</name>
<sequence>MDGAMKRRRISYSECGGGGRVYKILVVGDGNLSYSRDLAESTMIHGLPTTVIYATTYEDELQLNHKYTKDVIDEHKSRLIELGHKVYHSVDATNITTTLITRLDASGNDKDITFNRIIFMHPLVCIDDKVRCGMLVKSTPGGFNIINMLMLMQFLISSSKYIYNDNRRSRDHDDDTEMIDNVRVFALPPPPPSCADEVRIDNDGSSSSSSSTNNDDVTIKCSICDIQCTSSDDLGKHKKSRKHRQRHQLHTLFLRTLQQQQQQEGEEGEEER</sequence>
<dbReference type="GO" id="GO:0070042">
    <property type="term" value="F:rRNA (uridine-N3-)-methyltransferase activity"/>
    <property type="evidence" value="ECO:0007669"/>
    <property type="project" value="InterPro"/>
</dbReference>
<feature type="domain" description="C2H2-type" evidence="2">
    <location>
        <begin position="221"/>
        <end position="243"/>
    </location>
</feature>
<dbReference type="Proteomes" id="UP000541610">
    <property type="component" value="Unassembled WGS sequence"/>
</dbReference>
<protein>
    <recommendedName>
        <fullName evidence="2">C2H2-type domain-containing protein</fullName>
    </recommendedName>
</protein>
<gene>
    <name evidence="3" type="ORF">FOZ60_012206</name>
</gene>
<dbReference type="Pfam" id="PF12874">
    <property type="entry name" value="zf-met"/>
    <property type="match status" value="1"/>
</dbReference>
<proteinExistence type="predicted"/>
<comment type="caution">
    <text evidence="3">The sequence shown here is derived from an EMBL/GenBank/DDBJ whole genome shotgun (WGS) entry which is preliminary data.</text>
</comment>
<feature type="region of interest" description="Disordered" evidence="1">
    <location>
        <begin position="187"/>
        <end position="214"/>
    </location>
</feature>
<dbReference type="AlphaFoldDB" id="A0A7J6PAR0"/>